<evidence type="ECO:0000256" key="7">
    <source>
        <dbReference type="ARBA" id="ARBA00022777"/>
    </source>
</evidence>
<comment type="pathway">
    <text evidence="3 11">Cofactor biosynthesis; thiamine diphosphate biosynthesis; 4-methyl-5-(2-phosphoethyl)-thiazole from 5-(2-hydroxyethyl)-4-methylthiazole: step 1/1.</text>
</comment>
<evidence type="ECO:0000313" key="13">
    <source>
        <dbReference type="Proteomes" id="UP001226020"/>
    </source>
</evidence>
<evidence type="ECO:0000256" key="10">
    <source>
        <dbReference type="ARBA" id="ARBA00022977"/>
    </source>
</evidence>
<feature type="binding site" evidence="11">
    <location>
        <position position="163"/>
    </location>
    <ligand>
        <name>ATP</name>
        <dbReference type="ChEBI" id="CHEBI:30616"/>
    </ligand>
</feature>
<accession>A0AAW8CFC4</accession>
<sequence length="267" mass="28356">METQLISKIRQQNPLIHNITNIVVANFSANGLLVLGASPIMSDSLEEMHELPALSNALVINMGTLSEPQIQAMILAGKTANSVNVPVVFDPVGVGATSFRKNTAKRILDEVKCDLIRGNAGEIAYLAGVEWNAKGVDAGKGDADLSEIAKIAAQKYHCIVAISGEIDYISNGKQVAKIENGTPMLPKITGSGCLLSAVCGAFLSVVDKKDYFTAVINSCCAYAIAGEIAATSLNLTETGDFYVKFINSLGALNDEMVRKNARVSYEN</sequence>
<dbReference type="InterPro" id="IPR000417">
    <property type="entry name" value="Hyethyz_kinase"/>
</dbReference>
<comment type="function">
    <text evidence="11">Catalyzes the phosphorylation of the hydroxyl group of 4-methyl-5-beta-hydroxyethylthiazole (THZ).</text>
</comment>
<dbReference type="GO" id="GO:0004417">
    <property type="term" value="F:hydroxyethylthiazole kinase activity"/>
    <property type="evidence" value="ECO:0007669"/>
    <property type="project" value="UniProtKB-UniRule"/>
</dbReference>
<feature type="binding site" evidence="11">
    <location>
        <position position="190"/>
    </location>
    <ligand>
        <name>substrate</name>
    </ligand>
</feature>
<comment type="similarity">
    <text evidence="11">Belongs to the Thz kinase family.</text>
</comment>
<dbReference type="Pfam" id="PF02110">
    <property type="entry name" value="HK"/>
    <property type="match status" value="1"/>
</dbReference>
<keyword evidence="6 11" id="KW-0547">Nucleotide-binding</keyword>
<keyword evidence="7 11" id="KW-0418">Kinase</keyword>
<dbReference type="GO" id="GO:0009228">
    <property type="term" value="P:thiamine biosynthetic process"/>
    <property type="evidence" value="ECO:0007669"/>
    <property type="project" value="UniProtKB-KW"/>
</dbReference>
<evidence type="ECO:0000256" key="6">
    <source>
        <dbReference type="ARBA" id="ARBA00022741"/>
    </source>
</evidence>
<proteinExistence type="inferred from homology"/>
<feature type="binding site" evidence="11">
    <location>
        <position position="117"/>
    </location>
    <ligand>
        <name>ATP</name>
        <dbReference type="ChEBI" id="CHEBI:30616"/>
    </ligand>
</feature>
<evidence type="ECO:0000256" key="2">
    <source>
        <dbReference type="ARBA" id="ARBA00001946"/>
    </source>
</evidence>
<dbReference type="RefSeq" id="WP_306351114.1">
    <property type="nucleotide sequence ID" value="NZ_JASAWV010000004.1"/>
</dbReference>
<feature type="binding site" evidence="11">
    <location>
        <position position="41"/>
    </location>
    <ligand>
        <name>substrate</name>
    </ligand>
</feature>
<evidence type="ECO:0000256" key="1">
    <source>
        <dbReference type="ARBA" id="ARBA00001771"/>
    </source>
</evidence>
<dbReference type="GO" id="GO:0005524">
    <property type="term" value="F:ATP binding"/>
    <property type="evidence" value="ECO:0007669"/>
    <property type="project" value="UniProtKB-UniRule"/>
</dbReference>
<dbReference type="PRINTS" id="PR01099">
    <property type="entry name" value="HYETHTZKNASE"/>
</dbReference>
<dbReference type="Gene3D" id="3.40.1190.20">
    <property type="match status" value="1"/>
</dbReference>
<reference evidence="12 13" key="1">
    <citation type="journal article" date="2023" name="Front. Microbiol.">
        <title>Phylogeography and host specificity of Pasteurellaceae pathogenic to sea-farmed fish in the north-east Atlantic.</title>
        <authorList>
            <person name="Gulla S."/>
            <person name="Colquhoun D.J."/>
            <person name="Olsen A.B."/>
            <person name="Spilsberg B."/>
            <person name="Lagesen K."/>
            <person name="Aakesson C.P."/>
            <person name="Strom S."/>
            <person name="Manji F."/>
            <person name="Birkbeck T.H."/>
            <person name="Nilsen H.K."/>
        </authorList>
    </citation>
    <scope>NUCLEOTIDE SEQUENCE [LARGE SCALE GENOMIC DNA]</scope>
    <source>
        <strain evidence="12 13">NVIB3131</strain>
    </source>
</reference>
<evidence type="ECO:0000256" key="3">
    <source>
        <dbReference type="ARBA" id="ARBA00004868"/>
    </source>
</evidence>
<evidence type="ECO:0000256" key="4">
    <source>
        <dbReference type="ARBA" id="ARBA00022679"/>
    </source>
</evidence>
<keyword evidence="9 11" id="KW-0460">Magnesium</keyword>
<gene>
    <name evidence="11 12" type="primary">thiM</name>
    <name evidence="12" type="ORF">QJU57_03420</name>
</gene>
<dbReference type="InterPro" id="IPR029056">
    <property type="entry name" value="Ribokinase-like"/>
</dbReference>
<evidence type="ECO:0000256" key="5">
    <source>
        <dbReference type="ARBA" id="ARBA00022723"/>
    </source>
</evidence>
<dbReference type="AlphaFoldDB" id="A0AAW8CFC4"/>
<evidence type="ECO:0000313" key="12">
    <source>
        <dbReference type="EMBL" id="MDP8148131.1"/>
    </source>
</evidence>
<keyword evidence="10 11" id="KW-0784">Thiamine biosynthesis</keyword>
<keyword evidence="4 11" id="KW-0808">Transferase</keyword>
<organism evidence="12 13">
    <name type="scientific">Phocoenobacter atlanticus subsp. atlanticus</name>
    <dbReference type="NCBI Taxonomy" id="3061285"/>
    <lineage>
        <taxon>Bacteria</taxon>
        <taxon>Pseudomonadati</taxon>
        <taxon>Pseudomonadota</taxon>
        <taxon>Gammaproteobacteria</taxon>
        <taxon>Pasteurellales</taxon>
        <taxon>Pasteurellaceae</taxon>
        <taxon>Phocoenobacter</taxon>
        <taxon>Phocoenobacter atlanticus</taxon>
    </lineage>
</organism>
<dbReference type="EC" id="2.7.1.50" evidence="11"/>
<comment type="caution">
    <text evidence="12">The sequence shown here is derived from an EMBL/GenBank/DDBJ whole genome shotgun (WGS) entry which is preliminary data.</text>
</comment>
<protein>
    <recommendedName>
        <fullName evidence="11">Hydroxyethylthiazole kinase</fullName>
        <ecNumber evidence="11">2.7.1.50</ecNumber>
    </recommendedName>
    <alternativeName>
        <fullName evidence="11">4-methyl-5-beta-hydroxyethylthiazole kinase</fullName>
        <shortName evidence="11">TH kinase</shortName>
        <shortName evidence="11">Thz kinase</shortName>
    </alternativeName>
</protein>
<keyword evidence="8 11" id="KW-0067">ATP-binding</keyword>
<name>A0AAW8CFC4_9PAST</name>
<evidence type="ECO:0000256" key="9">
    <source>
        <dbReference type="ARBA" id="ARBA00022842"/>
    </source>
</evidence>
<comment type="catalytic activity">
    <reaction evidence="1 11">
        <text>5-(2-hydroxyethyl)-4-methylthiazole + ATP = 4-methyl-5-(2-phosphooxyethyl)-thiazole + ADP + H(+)</text>
        <dbReference type="Rhea" id="RHEA:24212"/>
        <dbReference type="ChEBI" id="CHEBI:15378"/>
        <dbReference type="ChEBI" id="CHEBI:17957"/>
        <dbReference type="ChEBI" id="CHEBI:30616"/>
        <dbReference type="ChEBI" id="CHEBI:58296"/>
        <dbReference type="ChEBI" id="CHEBI:456216"/>
        <dbReference type="EC" id="2.7.1.50"/>
    </reaction>
</comment>
<evidence type="ECO:0000256" key="8">
    <source>
        <dbReference type="ARBA" id="ARBA00022840"/>
    </source>
</evidence>
<keyword evidence="5 11" id="KW-0479">Metal-binding</keyword>
<dbReference type="SUPFAM" id="SSF53613">
    <property type="entry name" value="Ribokinase-like"/>
    <property type="match status" value="1"/>
</dbReference>
<dbReference type="NCBIfam" id="TIGR00694">
    <property type="entry name" value="thiM"/>
    <property type="match status" value="1"/>
</dbReference>
<dbReference type="EMBL" id="JASAXT010000004">
    <property type="protein sequence ID" value="MDP8148131.1"/>
    <property type="molecule type" value="Genomic_DNA"/>
</dbReference>
<evidence type="ECO:0000256" key="11">
    <source>
        <dbReference type="HAMAP-Rule" id="MF_00228"/>
    </source>
</evidence>
<dbReference type="Proteomes" id="UP001226020">
    <property type="component" value="Unassembled WGS sequence"/>
</dbReference>
<dbReference type="HAMAP" id="MF_00228">
    <property type="entry name" value="Thz_kinase"/>
    <property type="match status" value="1"/>
</dbReference>
<dbReference type="NCBIfam" id="NF006830">
    <property type="entry name" value="PRK09355.1"/>
    <property type="match status" value="1"/>
</dbReference>
<dbReference type="GO" id="GO:0009229">
    <property type="term" value="P:thiamine diphosphate biosynthetic process"/>
    <property type="evidence" value="ECO:0007669"/>
    <property type="project" value="UniProtKB-UniRule"/>
</dbReference>
<comment type="cofactor">
    <cofactor evidence="2 11">
        <name>Mg(2+)</name>
        <dbReference type="ChEBI" id="CHEBI:18420"/>
    </cofactor>
</comment>
<dbReference type="PIRSF" id="PIRSF000513">
    <property type="entry name" value="Thz_kinase"/>
    <property type="match status" value="1"/>
</dbReference>
<dbReference type="GO" id="GO:0000287">
    <property type="term" value="F:magnesium ion binding"/>
    <property type="evidence" value="ECO:0007669"/>
    <property type="project" value="UniProtKB-UniRule"/>
</dbReference>
<dbReference type="CDD" id="cd01170">
    <property type="entry name" value="THZ_kinase"/>
    <property type="match status" value="1"/>
</dbReference>
<keyword evidence="13" id="KW-1185">Reference proteome</keyword>